<dbReference type="EC" id="3.1.3.11" evidence="4"/>
<dbReference type="STRING" id="331679.IV81_GL000895"/>
<comment type="similarity">
    <text evidence="4">Belongs to the FBPase class 3 family.</text>
</comment>
<evidence type="ECO:0000256" key="2">
    <source>
        <dbReference type="ARBA" id="ARBA00023211"/>
    </source>
</evidence>
<keyword evidence="6" id="KW-1185">Reference proteome</keyword>
<dbReference type="InterPro" id="IPR029052">
    <property type="entry name" value="Metallo-depent_PP-like"/>
</dbReference>
<dbReference type="UniPathway" id="UPA00138"/>
<comment type="caution">
    <text evidence="5">The sequence shown here is derived from an EMBL/GenBank/DDBJ whole genome shotgun (WGS) entry which is preliminary data.</text>
</comment>
<dbReference type="PATRIC" id="fig|331679.3.peg.900"/>
<comment type="cofactor">
    <cofactor evidence="4">
        <name>Mn(2+)</name>
        <dbReference type="ChEBI" id="CHEBI:29035"/>
    </cofactor>
</comment>
<evidence type="ECO:0000313" key="5">
    <source>
        <dbReference type="EMBL" id="KRN93217.1"/>
    </source>
</evidence>
<gene>
    <name evidence="4" type="primary">fbp</name>
    <name evidence="5" type="ORF">IV81_GL000895</name>
</gene>
<dbReference type="InterPro" id="IPR009164">
    <property type="entry name" value="FBPtase_class3"/>
</dbReference>
<dbReference type="SUPFAM" id="SSF56300">
    <property type="entry name" value="Metallo-dependent phosphatases"/>
    <property type="match status" value="1"/>
</dbReference>
<keyword evidence="3 4" id="KW-0119">Carbohydrate metabolism</keyword>
<dbReference type="RefSeq" id="WP_057804108.1">
    <property type="nucleotide sequence ID" value="NZ_JQBX01000021.1"/>
</dbReference>
<dbReference type="GO" id="GO:0042132">
    <property type="term" value="F:fructose 1,6-bisphosphate 1-phosphatase activity"/>
    <property type="evidence" value="ECO:0007669"/>
    <property type="project" value="UniProtKB-UniRule"/>
</dbReference>
<name>A0A0R2KUQ2_9LACO</name>
<dbReference type="HAMAP" id="MF_01854">
    <property type="entry name" value="FBPase_class3"/>
    <property type="match status" value="1"/>
</dbReference>
<dbReference type="GO" id="GO:0006094">
    <property type="term" value="P:gluconeogenesis"/>
    <property type="evidence" value="ECO:0007669"/>
    <property type="project" value="UniProtKB-UniRule"/>
</dbReference>
<dbReference type="EMBL" id="JQBX01000021">
    <property type="protein sequence ID" value="KRN93217.1"/>
    <property type="molecule type" value="Genomic_DNA"/>
</dbReference>
<dbReference type="AlphaFoldDB" id="A0A0R2KUQ2"/>
<evidence type="ECO:0000313" key="6">
    <source>
        <dbReference type="Proteomes" id="UP000051859"/>
    </source>
</evidence>
<evidence type="ECO:0000256" key="4">
    <source>
        <dbReference type="HAMAP-Rule" id="MF_01854"/>
    </source>
</evidence>
<organism evidence="5 6">
    <name type="scientific">Pediococcus stilesii</name>
    <dbReference type="NCBI Taxonomy" id="331679"/>
    <lineage>
        <taxon>Bacteria</taxon>
        <taxon>Bacillati</taxon>
        <taxon>Bacillota</taxon>
        <taxon>Bacilli</taxon>
        <taxon>Lactobacillales</taxon>
        <taxon>Lactobacillaceae</taxon>
        <taxon>Pediococcus</taxon>
    </lineage>
</organism>
<comment type="pathway">
    <text evidence="4">Carbohydrate biosynthesis; gluconeogenesis.</text>
</comment>
<dbReference type="Gene3D" id="3.60.21.10">
    <property type="match status" value="1"/>
</dbReference>
<accession>A0A0R2KUQ2</accession>
<keyword evidence="1 4" id="KW-0378">Hydrolase</keyword>
<dbReference type="Pfam" id="PF06874">
    <property type="entry name" value="FBPase_2"/>
    <property type="match status" value="1"/>
</dbReference>
<proteinExistence type="inferred from homology"/>
<keyword evidence="2 4" id="KW-0464">Manganese</keyword>
<dbReference type="PIRSF" id="PIRSF000906">
    <property type="entry name" value="FBPtase_Bacill"/>
    <property type="match status" value="1"/>
</dbReference>
<sequence>MYKEKYFDELRKEFNDEDEIVTEIVNLEAILNLPKGTEYFVSDIHGEYDGLNHILKTGAGIISEKINLRFPDMDTNDKNELNFIIAYPKYALEKMQLKLQDDELITWYFTMISRLIEVMQYCASKYSRSKVRKSLPKKYAYIIEELLYVEGNPKNKQKYYEQIISKVIELNRAQDLIQSLARTIQKLVIDHIHIVGDVFDRGRKSNEVLELLENTHSLDFQWGNHDVLWLGGFAGSQACIATLFRIATRYGYIFDLERQYGINLRSLFTFADQHYDADPYFYPKTGNFTQKDLDLLSKVHQALIVIQFKLESQIIKRQPDFDMDDRLFLDQVQTGKVQINGKSYPLEHAAFQTVDPEHPDQLTGEEQSVIQSLSYSFRHSPKIKVHMNFVLKKGSMYLIYNNNLLYHGCVPLTEDGDFDSFKYQNKSYEGKDLLNFFEKHIRAAVNKRGSSENNDTDLMWYCWIGKKSPLFGRTAMTTFERYFISDKETHKEGDNPYFKLRDRLSTAYYILNKFGLDEHTSYIINGHTPVKAGKGESPIKGGGQIIVIDGGLSKAYQKATGIAGYTLINNSYGFQIVTHMPFKGIDDLYESKAQSTSLKRIIDRDLPRRNIADTTIGTELKGQIDDLKYLLETDESGD</sequence>
<comment type="catalytic activity">
    <reaction evidence="4">
        <text>beta-D-fructose 1,6-bisphosphate + H2O = beta-D-fructose 6-phosphate + phosphate</text>
        <dbReference type="Rhea" id="RHEA:11064"/>
        <dbReference type="ChEBI" id="CHEBI:15377"/>
        <dbReference type="ChEBI" id="CHEBI:32966"/>
        <dbReference type="ChEBI" id="CHEBI:43474"/>
        <dbReference type="ChEBI" id="CHEBI:57634"/>
        <dbReference type="EC" id="3.1.3.11"/>
    </reaction>
</comment>
<reference evidence="5 6" key="1">
    <citation type="journal article" date="2015" name="Genome Announc.">
        <title>Expanding the biotechnology potential of lactobacilli through comparative genomics of 213 strains and associated genera.</title>
        <authorList>
            <person name="Sun Z."/>
            <person name="Harris H.M."/>
            <person name="McCann A."/>
            <person name="Guo C."/>
            <person name="Argimon S."/>
            <person name="Zhang W."/>
            <person name="Yang X."/>
            <person name="Jeffery I.B."/>
            <person name="Cooney J.C."/>
            <person name="Kagawa T.F."/>
            <person name="Liu W."/>
            <person name="Song Y."/>
            <person name="Salvetti E."/>
            <person name="Wrobel A."/>
            <person name="Rasinkangas P."/>
            <person name="Parkhill J."/>
            <person name="Rea M.C."/>
            <person name="O'Sullivan O."/>
            <person name="Ritari J."/>
            <person name="Douillard F.P."/>
            <person name="Paul Ross R."/>
            <person name="Yang R."/>
            <person name="Briner A.E."/>
            <person name="Felis G.E."/>
            <person name="de Vos W.M."/>
            <person name="Barrangou R."/>
            <person name="Klaenhammer T.R."/>
            <person name="Caufield P.W."/>
            <person name="Cui Y."/>
            <person name="Zhang H."/>
            <person name="O'Toole P.W."/>
        </authorList>
    </citation>
    <scope>NUCLEOTIDE SEQUENCE [LARGE SCALE GENOMIC DNA]</scope>
    <source>
        <strain evidence="5 6">DSM 18001</strain>
    </source>
</reference>
<dbReference type="Proteomes" id="UP000051859">
    <property type="component" value="Unassembled WGS sequence"/>
</dbReference>
<evidence type="ECO:0000256" key="1">
    <source>
        <dbReference type="ARBA" id="ARBA00022801"/>
    </source>
</evidence>
<evidence type="ECO:0000256" key="3">
    <source>
        <dbReference type="ARBA" id="ARBA00023277"/>
    </source>
</evidence>
<protein>
    <recommendedName>
        <fullName evidence="4">Fructose-1,6-bisphosphatase class 3</fullName>
        <shortName evidence="4">FBPase class 3</shortName>
        <ecNumber evidence="4">3.1.3.11</ecNumber>
    </recommendedName>
    <alternativeName>
        <fullName evidence="4">D-fructose-1,6-bisphosphate 1-phosphohydrolase class 3</fullName>
    </alternativeName>
</protein>